<proteinExistence type="predicted"/>
<dbReference type="AlphaFoldDB" id="A0A6L5R3K6"/>
<name>A0A6L5R3K6_9MICO</name>
<dbReference type="RefSeq" id="WP_154345927.1">
    <property type="nucleotide sequence ID" value="NZ_WKJD01000012.1"/>
</dbReference>
<dbReference type="Proteomes" id="UP000476511">
    <property type="component" value="Unassembled WGS sequence"/>
</dbReference>
<dbReference type="EMBL" id="WKJD01000012">
    <property type="protein sequence ID" value="MRX43637.1"/>
    <property type="molecule type" value="Genomic_DNA"/>
</dbReference>
<evidence type="ECO:0008006" key="3">
    <source>
        <dbReference type="Google" id="ProtNLM"/>
    </source>
</evidence>
<dbReference type="SUPFAM" id="SSF52980">
    <property type="entry name" value="Restriction endonuclease-like"/>
    <property type="match status" value="1"/>
</dbReference>
<protein>
    <recommendedName>
        <fullName evidence="3">DUF559 domain-containing protein</fullName>
    </recommendedName>
</protein>
<reference evidence="1 2" key="1">
    <citation type="submission" date="2019-11" db="EMBL/GenBank/DDBJ databases">
        <title>Agromyces kandeliae sp. nov., isolated from mangrove soil.</title>
        <authorList>
            <person name="Wang R."/>
        </authorList>
    </citation>
    <scope>NUCLEOTIDE SEQUENCE [LARGE SCALE GENOMIC DNA]</scope>
    <source>
        <strain evidence="1 2">Q22</strain>
    </source>
</reference>
<keyword evidence="2" id="KW-1185">Reference proteome</keyword>
<comment type="caution">
    <text evidence="1">The sequence shown here is derived from an EMBL/GenBank/DDBJ whole genome shotgun (WGS) entry which is preliminary data.</text>
</comment>
<accession>A0A6L5R3K6</accession>
<evidence type="ECO:0000313" key="1">
    <source>
        <dbReference type="EMBL" id="MRX43637.1"/>
    </source>
</evidence>
<evidence type="ECO:0000313" key="2">
    <source>
        <dbReference type="Proteomes" id="UP000476511"/>
    </source>
</evidence>
<dbReference type="InterPro" id="IPR011335">
    <property type="entry name" value="Restrct_endonuc-II-like"/>
</dbReference>
<sequence length="300" mass="33092">MRPPAPLPDELRSRPFHVRRAAELGVTRGRLGARDLSAPFRGVRAVARPAGLLDLCRAYAERMPERHVFGHETAAGLWGLPLPSRAPLPLHVSAPAPLRQPRVSGVVGHRLGSGIRTTHLAGLPLVAAADAWCQLAAALGHDDLVSAGDRLVGWRSPLVALDEIDAAIERFGPRHGAKRLRAARGDIRPGSASRRETRLRLRVLRAGFPEPELNAPIRLGAGWTAHGDLVFRQYGVLLEYDGEQHREDEVQFHRDVERLNDLAADGWIVIRVGRRLPPARALDQLERALRARGWHGIRVR</sequence>
<organism evidence="1 2">
    <name type="scientific">Agromyces kandeliae</name>
    <dbReference type="NCBI Taxonomy" id="2666141"/>
    <lineage>
        <taxon>Bacteria</taxon>
        <taxon>Bacillati</taxon>
        <taxon>Actinomycetota</taxon>
        <taxon>Actinomycetes</taxon>
        <taxon>Micrococcales</taxon>
        <taxon>Microbacteriaceae</taxon>
        <taxon>Agromyces</taxon>
    </lineage>
</organism>
<gene>
    <name evidence="1" type="ORF">GJR97_07830</name>
</gene>